<dbReference type="InterPro" id="IPR006674">
    <property type="entry name" value="HD_domain"/>
</dbReference>
<protein>
    <recommendedName>
        <fullName evidence="1">HD domain-containing protein</fullName>
    </recommendedName>
</protein>
<organism evidence="2">
    <name type="scientific">marine metagenome</name>
    <dbReference type="NCBI Taxonomy" id="408172"/>
    <lineage>
        <taxon>unclassified sequences</taxon>
        <taxon>metagenomes</taxon>
        <taxon>ecological metagenomes</taxon>
    </lineage>
</organism>
<name>A0A381PW49_9ZZZZ</name>
<proteinExistence type="predicted"/>
<dbReference type="PANTHER" id="PTHR40202">
    <property type="match status" value="1"/>
</dbReference>
<dbReference type="Pfam" id="PF01966">
    <property type="entry name" value="HD"/>
    <property type="match status" value="1"/>
</dbReference>
<dbReference type="AlphaFoldDB" id="A0A381PW49"/>
<dbReference type="SUPFAM" id="SSF109604">
    <property type="entry name" value="HD-domain/PDEase-like"/>
    <property type="match status" value="1"/>
</dbReference>
<dbReference type="PANTHER" id="PTHR40202:SF1">
    <property type="entry name" value="HD DOMAIN-CONTAINING PROTEIN"/>
    <property type="match status" value="1"/>
</dbReference>
<evidence type="ECO:0000259" key="1">
    <source>
        <dbReference type="Pfam" id="PF01966"/>
    </source>
</evidence>
<dbReference type="InterPro" id="IPR052567">
    <property type="entry name" value="OP_Dioxygenase"/>
</dbReference>
<dbReference type="Gene3D" id="1.10.3210.10">
    <property type="entry name" value="Hypothetical protein af1432"/>
    <property type="match status" value="1"/>
</dbReference>
<reference evidence="2" key="1">
    <citation type="submission" date="2018-05" db="EMBL/GenBank/DDBJ databases">
        <authorList>
            <person name="Lanie J.A."/>
            <person name="Ng W.-L."/>
            <person name="Kazmierczak K.M."/>
            <person name="Andrzejewski T.M."/>
            <person name="Davidsen T.M."/>
            <person name="Wayne K.J."/>
            <person name="Tettelin H."/>
            <person name="Glass J.I."/>
            <person name="Rusch D."/>
            <person name="Podicherti R."/>
            <person name="Tsui H.-C.T."/>
            <person name="Winkler M.E."/>
        </authorList>
    </citation>
    <scope>NUCLEOTIDE SEQUENCE</scope>
</reference>
<feature type="domain" description="HD" evidence="1">
    <location>
        <begin position="64"/>
        <end position="126"/>
    </location>
</feature>
<accession>A0A381PW49</accession>
<evidence type="ECO:0000313" key="2">
    <source>
        <dbReference type="EMBL" id="SUZ71292.1"/>
    </source>
</evidence>
<gene>
    <name evidence="2" type="ORF">METZ01_LOCUS24146</name>
</gene>
<dbReference type="EMBL" id="UINC01001116">
    <property type="protein sequence ID" value="SUZ71292.1"/>
    <property type="molecule type" value="Genomic_DNA"/>
</dbReference>
<feature type="non-terminal residue" evidence="2">
    <location>
        <position position="1"/>
    </location>
</feature>
<sequence>VDSATESQDLLDHSATFAAMTEATPLDWQIVAAHNRAFADDVAGRVLDHLRLLDGDCGGFAVDRLEHSVQTATRAFRANKSDEYVVCALLHDIGDTLGSYNHQDIAAAILKPFVSEDHLWMVEKHAIFQGYNFFHHLGLDRDMRDQFVGHRAYDLTVEFCQEFDQTAFDPSYDSMSLLEFVPAVEALFAEPKNSIYLTEDGQMAGATEPPD</sequence>